<gene>
    <name evidence="2" type="ORF">OHK93_000813</name>
</gene>
<dbReference type="AlphaFoldDB" id="A0AA43TSA0"/>
<dbReference type="Proteomes" id="UP001161017">
    <property type="component" value="Unassembled WGS sequence"/>
</dbReference>
<evidence type="ECO:0000256" key="1">
    <source>
        <dbReference type="SAM" id="Phobius"/>
    </source>
</evidence>
<comment type="caution">
    <text evidence="2">The sequence shown here is derived from an EMBL/GenBank/DDBJ whole genome shotgun (WGS) entry which is preliminary data.</text>
</comment>
<dbReference type="EMBL" id="JAPUFD010000010">
    <property type="protein sequence ID" value="MDI1489616.1"/>
    <property type="molecule type" value="Genomic_DNA"/>
</dbReference>
<feature type="transmembrane region" description="Helical" evidence="1">
    <location>
        <begin position="240"/>
        <end position="261"/>
    </location>
</feature>
<keyword evidence="1" id="KW-0472">Membrane</keyword>
<name>A0AA43TSA0_9LECA</name>
<organism evidence="2 3">
    <name type="scientific">Ramalina farinacea</name>
    <dbReference type="NCBI Taxonomy" id="258253"/>
    <lineage>
        <taxon>Eukaryota</taxon>
        <taxon>Fungi</taxon>
        <taxon>Dikarya</taxon>
        <taxon>Ascomycota</taxon>
        <taxon>Pezizomycotina</taxon>
        <taxon>Lecanoromycetes</taxon>
        <taxon>OSLEUM clade</taxon>
        <taxon>Lecanoromycetidae</taxon>
        <taxon>Lecanorales</taxon>
        <taxon>Lecanorineae</taxon>
        <taxon>Ramalinaceae</taxon>
        <taxon>Ramalina</taxon>
    </lineage>
</organism>
<accession>A0AA43TSA0</accession>
<evidence type="ECO:0000313" key="2">
    <source>
        <dbReference type="EMBL" id="MDI1489616.1"/>
    </source>
</evidence>
<keyword evidence="1" id="KW-0812">Transmembrane</keyword>
<evidence type="ECO:0000313" key="3">
    <source>
        <dbReference type="Proteomes" id="UP001161017"/>
    </source>
</evidence>
<feature type="transmembrane region" description="Helical" evidence="1">
    <location>
        <begin position="214"/>
        <end position="234"/>
    </location>
</feature>
<proteinExistence type="predicted"/>
<protein>
    <submittedName>
        <fullName evidence="2">Uncharacterized protein</fullName>
    </submittedName>
</protein>
<keyword evidence="1" id="KW-1133">Transmembrane helix</keyword>
<sequence length="266" mass="30410">MANAPTEDHGSAGIGEGIRTSVDITLQSASIPGQDQGSNTTQEGSCKPDSAQEFRAKFFVLLGVKQNSRIDHTQLETSGSTYSDSRFFNDLREQYRSLRGFYRYWLSPFVFSHCSFVKYTRFYVNELAHVGLNLPVDPAYVYRPRPPGPHEDPPISAHEFNRRFYTTRCNPCGRSEAVARIPKRSQRFQTNLHVNGREDMWGLHVELCPSFFRVLLWQIAITAGGWALMAWWLVHHKNDLQGASVPITIMMTALMTLYVSLWERMK</sequence>
<keyword evidence="3" id="KW-1185">Reference proteome</keyword>
<reference evidence="2" key="1">
    <citation type="journal article" date="2023" name="Genome Biol. Evol.">
        <title>First Whole Genome Sequence and Flow Cytometry Genome Size Data for the Lichen-Forming Fungus Ramalina farinacea (Ascomycota).</title>
        <authorList>
            <person name="Llewellyn T."/>
            <person name="Mian S."/>
            <person name="Hill R."/>
            <person name="Leitch I.J."/>
            <person name="Gaya E."/>
        </authorList>
    </citation>
    <scope>NUCLEOTIDE SEQUENCE</scope>
    <source>
        <strain evidence="2">LIQ254RAFAR</strain>
    </source>
</reference>